<evidence type="ECO:0000313" key="3">
    <source>
        <dbReference type="Proteomes" id="UP000256964"/>
    </source>
</evidence>
<evidence type="ECO:0000256" key="1">
    <source>
        <dbReference type="SAM" id="MobiDB-lite"/>
    </source>
</evidence>
<organism evidence="2 3">
    <name type="scientific">Lentinus brumalis</name>
    <dbReference type="NCBI Taxonomy" id="2498619"/>
    <lineage>
        <taxon>Eukaryota</taxon>
        <taxon>Fungi</taxon>
        <taxon>Dikarya</taxon>
        <taxon>Basidiomycota</taxon>
        <taxon>Agaricomycotina</taxon>
        <taxon>Agaricomycetes</taxon>
        <taxon>Polyporales</taxon>
        <taxon>Polyporaceae</taxon>
        <taxon>Lentinus</taxon>
    </lineage>
</organism>
<keyword evidence="3" id="KW-1185">Reference proteome</keyword>
<dbReference type="Proteomes" id="UP000256964">
    <property type="component" value="Unassembled WGS sequence"/>
</dbReference>
<name>A0A371D1R3_9APHY</name>
<evidence type="ECO:0000313" key="2">
    <source>
        <dbReference type="EMBL" id="RDX46453.1"/>
    </source>
</evidence>
<dbReference type="AlphaFoldDB" id="A0A371D1R3"/>
<accession>A0A371D1R3</accession>
<reference evidence="2 3" key="1">
    <citation type="journal article" date="2018" name="Biotechnol. Biofuels">
        <title>Integrative visual omics of the white-rot fungus Polyporus brumalis exposes the biotechnological potential of its oxidative enzymes for delignifying raw plant biomass.</title>
        <authorList>
            <person name="Miyauchi S."/>
            <person name="Rancon A."/>
            <person name="Drula E."/>
            <person name="Hage H."/>
            <person name="Chaduli D."/>
            <person name="Favel A."/>
            <person name="Grisel S."/>
            <person name="Henrissat B."/>
            <person name="Herpoel-Gimbert I."/>
            <person name="Ruiz-Duenas F.J."/>
            <person name="Chevret D."/>
            <person name="Hainaut M."/>
            <person name="Lin J."/>
            <person name="Wang M."/>
            <person name="Pangilinan J."/>
            <person name="Lipzen A."/>
            <person name="Lesage-Meessen L."/>
            <person name="Navarro D."/>
            <person name="Riley R."/>
            <person name="Grigoriev I.V."/>
            <person name="Zhou S."/>
            <person name="Raouche S."/>
            <person name="Rosso M.N."/>
        </authorList>
    </citation>
    <scope>NUCLEOTIDE SEQUENCE [LARGE SCALE GENOMIC DNA]</scope>
    <source>
        <strain evidence="2 3">BRFM 1820</strain>
    </source>
</reference>
<dbReference type="EMBL" id="KZ857427">
    <property type="protein sequence ID" value="RDX46453.1"/>
    <property type="molecule type" value="Genomic_DNA"/>
</dbReference>
<sequence>MARDAGRPWPRSRARRQNARASVQVVNQSHGHHASVDEPAAPGIQMPMRGHGQARRTRFRLRVSQPRILRQLSALPTRPPHASHARSMQGNRLASASLGEYSNSHDGHGREVAIPAAFMPITHPSARLLPGERTDVATTSICPDPAWPECLLSPIHRPLAAPLARALIARAPSYSSSSTSVIRGSAAPCPERPTFPDALESRLQLEAGSSSGNGRTLLADIAPTVPGYLLRVESHADVPPATSGDQISTS</sequence>
<gene>
    <name evidence="2" type="ORF">OH76DRAFT_840294</name>
</gene>
<protein>
    <submittedName>
        <fullName evidence="2">Uncharacterized protein</fullName>
    </submittedName>
</protein>
<feature type="region of interest" description="Disordered" evidence="1">
    <location>
        <begin position="1"/>
        <end position="50"/>
    </location>
</feature>
<proteinExistence type="predicted"/>